<keyword evidence="8" id="KW-0472">Membrane</keyword>
<evidence type="ECO:0000256" key="2">
    <source>
        <dbReference type="ARBA" id="ARBA00022448"/>
    </source>
</evidence>
<evidence type="ECO:0000256" key="4">
    <source>
        <dbReference type="ARBA" id="ARBA00022792"/>
    </source>
</evidence>
<evidence type="ECO:0000256" key="7">
    <source>
        <dbReference type="ARBA" id="ARBA00023128"/>
    </source>
</evidence>
<keyword evidence="16" id="KW-1185">Reference proteome</keyword>
<comment type="caution">
    <text evidence="15">The sequence shown here is derived from an EMBL/GenBank/DDBJ whole genome shotgun (WGS) entry which is preliminary data.</text>
</comment>
<dbReference type="AlphaFoldDB" id="A0A9P4M4W4"/>
<dbReference type="OrthoDB" id="6369905at2759"/>
<keyword evidence="7" id="KW-0496">Mitochondrion</keyword>
<comment type="subcellular location">
    <subcellularLocation>
        <location evidence="1">Mitochondrion inner membrane</location>
        <topology evidence="1">Peripheral membrane protein</topology>
        <orientation evidence="1">Matrix side</orientation>
    </subcellularLocation>
</comment>
<organism evidence="15 16">
    <name type="scientific">Rhizodiscina lignyota</name>
    <dbReference type="NCBI Taxonomy" id="1504668"/>
    <lineage>
        <taxon>Eukaryota</taxon>
        <taxon>Fungi</taxon>
        <taxon>Dikarya</taxon>
        <taxon>Ascomycota</taxon>
        <taxon>Pezizomycotina</taxon>
        <taxon>Dothideomycetes</taxon>
        <taxon>Pleosporomycetidae</taxon>
        <taxon>Aulographales</taxon>
        <taxon>Rhizodiscinaceae</taxon>
        <taxon>Rhizodiscina</taxon>
    </lineage>
</organism>
<dbReference type="Pfam" id="PF05193">
    <property type="entry name" value="Peptidase_M16_C"/>
    <property type="match status" value="1"/>
</dbReference>
<evidence type="ECO:0000256" key="8">
    <source>
        <dbReference type="ARBA" id="ARBA00023136"/>
    </source>
</evidence>
<evidence type="ECO:0000256" key="9">
    <source>
        <dbReference type="ARBA" id="ARBA00038146"/>
    </source>
</evidence>
<dbReference type="GO" id="GO:0005743">
    <property type="term" value="C:mitochondrial inner membrane"/>
    <property type="evidence" value="ECO:0007669"/>
    <property type="project" value="UniProtKB-SubCell"/>
</dbReference>
<evidence type="ECO:0000259" key="13">
    <source>
        <dbReference type="Pfam" id="PF00675"/>
    </source>
</evidence>
<keyword evidence="2" id="KW-0813">Transport</keyword>
<evidence type="ECO:0000256" key="11">
    <source>
        <dbReference type="ARBA" id="ARBA00041372"/>
    </source>
</evidence>
<comment type="similarity">
    <text evidence="9">Belongs to the peptidase M16 family. UQCRC2/QCR2 subfamily.</text>
</comment>
<evidence type="ECO:0000256" key="10">
    <source>
        <dbReference type="ARBA" id="ARBA00040751"/>
    </source>
</evidence>
<dbReference type="InterPro" id="IPR050361">
    <property type="entry name" value="MPP/UQCRC_Complex"/>
</dbReference>
<evidence type="ECO:0000259" key="14">
    <source>
        <dbReference type="Pfam" id="PF05193"/>
    </source>
</evidence>
<dbReference type="InterPro" id="IPR011765">
    <property type="entry name" value="Pept_M16_N"/>
</dbReference>
<evidence type="ECO:0000256" key="5">
    <source>
        <dbReference type="ARBA" id="ARBA00022946"/>
    </source>
</evidence>
<evidence type="ECO:0000256" key="12">
    <source>
        <dbReference type="SAM" id="MobiDB-lite"/>
    </source>
</evidence>
<dbReference type="PANTHER" id="PTHR11851:SF209">
    <property type="entry name" value="CYTOCHROME B-C1 COMPLEX SUBUNIT 2, MITOCHONDRIAL"/>
    <property type="match status" value="1"/>
</dbReference>
<proteinExistence type="inferred from homology"/>
<evidence type="ECO:0000313" key="15">
    <source>
        <dbReference type="EMBL" id="KAF2097363.1"/>
    </source>
</evidence>
<name>A0A9P4M4W4_9PEZI</name>
<keyword evidence="4" id="KW-0999">Mitochondrion inner membrane</keyword>
<keyword evidence="6" id="KW-0249">Electron transport</keyword>
<dbReference type="Proteomes" id="UP000799772">
    <property type="component" value="Unassembled WGS sequence"/>
</dbReference>
<dbReference type="InterPro" id="IPR011249">
    <property type="entry name" value="Metalloenz_LuxS/M16"/>
</dbReference>
<dbReference type="GO" id="GO:0046872">
    <property type="term" value="F:metal ion binding"/>
    <property type="evidence" value="ECO:0007669"/>
    <property type="project" value="InterPro"/>
</dbReference>
<evidence type="ECO:0000256" key="3">
    <source>
        <dbReference type="ARBA" id="ARBA00022660"/>
    </source>
</evidence>
<dbReference type="EMBL" id="ML978128">
    <property type="protein sequence ID" value="KAF2097363.1"/>
    <property type="molecule type" value="Genomic_DNA"/>
</dbReference>
<keyword evidence="3" id="KW-0679">Respiratory chain</keyword>
<feature type="region of interest" description="Disordered" evidence="12">
    <location>
        <begin position="1"/>
        <end position="33"/>
    </location>
</feature>
<protein>
    <recommendedName>
        <fullName evidence="10">Cytochrome b-c1 complex subunit 2, mitochondrial</fullName>
    </recommendedName>
    <alternativeName>
        <fullName evidence="11">Core protein II</fullName>
    </alternativeName>
</protein>
<feature type="domain" description="Peptidase M16 N-terminal" evidence="13">
    <location>
        <begin position="52"/>
        <end position="165"/>
    </location>
</feature>
<dbReference type="Gene3D" id="3.30.830.10">
    <property type="entry name" value="Metalloenzyme, LuxS/M16 peptidase-like"/>
    <property type="match status" value="2"/>
</dbReference>
<evidence type="ECO:0000256" key="1">
    <source>
        <dbReference type="ARBA" id="ARBA00004443"/>
    </source>
</evidence>
<dbReference type="InterPro" id="IPR007863">
    <property type="entry name" value="Peptidase_M16_C"/>
</dbReference>
<gene>
    <name evidence="15" type="ORF">NA57DRAFT_57954</name>
</gene>
<dbReference type="SUPFAM" id="SSF63411">
    <property type="entry name" value="LuxS/MPP-like metallohydrolase"/>
    <property type="match status" value="2"/>
</dbReference>
<evidence type="ECO:0000256" key="6">
    <source>
        <dbReference type="ARBA" id="ARBA00022982"/>
    </source>
</evidence>
<dbReference type="Pfam" id="PF00675">
    <property type="entry name" value="Peptidase_M16"/>
    <property type="match status" value="1"/>
</dbReference>
<keyword evidence="5" id="KW-0809">Transit peptide</keyword>
<dbReference type="PANTHER" id="PTHR11851">
    <property type="entry name" value="METALLOPROTEASE"/>
    <property type="match status" value="1"/>
</dbReference>
<accession>A0A9P4M4W4</accession>
<feature type="domain" description="Peptidase M16 C-terminal" evidence="14">
    <location>
        <begin position="203"/>
        <end position="383"/>
    </location>
</feature>
<sequence length="463" mass="48846">MISRSAIGQSAGRALRRSRCTAQPAGRRGLAAPASGSFQYQTADVSGTKIASRDLAGPTTALALVSKAGSRSQWLPGLSEGLEGFAFKNTNKRSALRITREVELLGGEYSTYRTREALVLGTKFMREDLPYFVELLSEIATQTKYQEHVWHEEVEPHIKAAQSKFLGSTLEMATNSAHGLAFHRGLGTPLFPTSSVPTTKYLDPETIEAFSYAAYAKPNIALVANGADSAELQKWVGEYFAGARGSTPEGVPSLSASQAKYHGGEERIAHAKGNTIVIAFPGSSSFTGGFYKPEIAVLACLLGGKSSIKWSPGYSLLSKGCADFTGAHVDTNSLIYSDAGLLAITITGVAKDVAGAAAKAVETIKAVANGQIAKEDIQKAVAQAKFKELDFGHNIWAGIELTGSGLITGGKAYQLDDTGKAIGAVTEDQLKKVAKSLLDSKASVSTVGDLFALPYAEDLGLKV</sequence>
<evidence type="ECO:0000313" key="16">
    <source>
        <dbReference type="Proteomes" id="UP000799772"/>
    </source>
</evidence>
<reference evidence="15" key="1">
    <citation type="journal article" date="2020" name="Stud. Mycol.">
        <title>101 Dothideomycetes genomes: a test case for predicting lifestyles and emergence of pathogens.</title>
        <authorList>
            <person name="Haridas S."/>
            <person name="Albert R."/>
            <person name="Binder M."/>
            <person name="Bloem J."/>
            <person name="Labutti K."/>
            <person name="Salamov A."/>
            <person name="Andreopoulos B."/>
            <person name="Baker S."/>
            <person name="Barry K."/>
            <person name="Bills G."/>
            <person name="Bluhm B."/>
            <person name="Cannon C."/>
            <person name="Castanera R."/>
            <person name="Culley D."/>
            <person name="Daum C."/>
            <person name="Ezra D."/>
            <person name="Gonzalez J."/>
            <person name="Henrissat B."/>
            <person name="Kuo A."/>
            <person name="Liang C."/>
            <person name="Lipzen A."/>
            <person name="Lutzoni F."/>
            <person name="Magnuson J."/>
            <person name="Mondo S."/>
            <person name="Nolan M."/>
            <person name="Ohm R."/>
            <person name="Pangilinan J."/>
            <person name="Park H.-J."/>
            <person name="Ramirez L."/>
            <person name="Alfaro M."/>
            <person name="Sun H."/>
            <person name="Tritt A."/>
            <person name="Yoshinaga Y."/>
            <person name="Zwiers L.-H."/>
            <person name="Turgeon B."/>
            <person name="Goodwin S."/>
            <person name="Spatafora J."/>
            <person name="Crous P."/>
            <person name="Grigoriev I."/>
        </authorList>
    </citation>
    <scope>NUCLEOTIDE SEQUENCE</scope>
    <source>
        <strain evidence="15">CBS 133067</strain>
    </source>
</reference>